<dbReference type="Proteomes" id="UP000276223">
    <property type="component" value="Unassembled WGS sequence"/>
</dbReference>
<accession>A0A3N1VHZ3</accession>
<proteinExistence type="predicted"/>
<evidence type="ECO:0000313" key="2">
    <source>
        <dbReference type="EMBL" id="ROR01520.1"/>
    </source>
</evidence>
<dbReference type="EMBL" id="RJVA01000010">
    <property type="protein sequence ID" value="ROR01520.1"/>
    <property type="molecule type" value="Genomic_DNA"/>
</dbReference>
<sequence length="84" mass="9174">MASVRFTTEPLFTLARRWIALVGNVHANGNDARGQGAREPADNNRLQQHKELAPVVGLSGGDARHGRVDLEDLGLPRPGQRPDR</sequence>
<name>A0A3N1VHZ3_9BACT</name>
<keyword evidence="3" id="KW-1185">Reference proteome</keyword>
<dbReference type="AlphaFoldDB" id="A0A3N1VHZ3"/>
<protein>
    <submittedName>
        <fullName evidence="2">Uncharacterized protein</fullName>
    </submittedName>
</protein>
<evidence type="ECO:0000313" key="3">
    <source>
        <dbReference type="Proteomes" id="UP000276223"/>
    </source>
</evidence>
<evidence type="ECO:0000256" key="1">
    <source>
        <dbReference type="SAM" id="MobiDB-lite"/>
    </source>
</evidence>
<gene>
    <name evidence="2" type="ORF">EDC27_0695</name>
</gene>
<feature type="region of interest" description="Disordered" evidence="1">
    <location>
        <begin position="27"/>
        <end position="84"/>
    </location>
</feature>
<comment type="caution">
    <text evidence="2">The sequence shown here is derived from an EMBL/GenBank/DDBJ whole genome shotgun (WGS) entry which is preliminary data.</text>
</comment>
<organism evidence="2 3">
    <name type="scientific">Desulfosoma caldarium</name>
    <dbReference type="NCBI Taxonomy" id="610254"/>
    <lineage>
        <taxon>Bacteria</taxon>
        <taxon>Pseudomonadati</taxon>
        <taxon>Thermodesulfobacteriota</taxon>
        <taxon>Syntrophobacteria</taxon>
        <taxon>Syntrophobacterales</taxon>
        <taxon>Syntrophobacteraceae</taxon>
        <taxon>Desulfosoma</taxon>
    </lineage>
</organism>
<reference evidence="2 3" key="1">
    <citation type="submission" date="2018-11" db="EMBL/GenBank/DDBJ databases">
        <title>Genomic Encyclopedia of Type Strains, Phase IV (KMG-IV): sequencing the most valuable type-strain genomes for metagenomic binning, comparative biology and taxonomic classification.</title>
        <authorList>
            <person name="Goeker M."/>
        </authorList>
    </citation>
    <scope>NUCLEOTIDE SEQUENCE [LARGE SCALE GENOMIC DNA]</scope>
    <source>
        <strain evidence="2 3">DSM 22027</strain>
    </source>
</reference>